<feature type="compositionally biased region" description="Polar residues" evidence="1">
    <location>
        <begin position="285"/>
        <end position="315"/>
    </location>
</feature>
<feature type="compositionally biased region" description="Polar residues" evidence="1">
    <location>
        <begin position="437"/>
        <end position="452"/>
    </location>
</feature>
<reference evidence="2" key="1">
    <citation type="journal article" date="2014" name="PLoS ONE">
        <title>Transcriptome-Based Identification of ABC Transporters in the Western Tarnished Plant Bug Lygus hesperus.</title>
        <authorList>
            <person name="Hull J.J."/>
            <person name="Chaney K."/>
            <person name="Geib S.M."/>
            <person name="Fabrick J.A."/>
            <person name="Brent C.S."/>
            <person name="Walsh D."/>
            <person name="Lavine L.C."/>
        </authorList>
    </citation>
    <scope>NUCLEOTIDE SEQUENCE</scope>
</reference>
<dbReference type="AlphaFoldDB" id="A0A0A9YRZ9"/>
<proteinExistence type="predicted"/>
<feature type="compositionally biased region" description="Basic and acidic residues" evidence="1">
    <location>
        <begin position="116"/>
        <end position="126"/>
    </location>
</feature>
<accession>A0A0A9YRZ9</accession>
<keyword evidence="2" id="KW-0808">Transferase</keyword>
<feature type="compositionally biased region" description="Basic and acidic residues" evidence="1">
    <location>
        <begin position="1"/>
        <end position="19"/>
    </location>
</feature>
<keyword evidence="2" id="KW-0413">Isomerase</keyword>
<gene>
    <name evidence="2" type="primary">queA_4</name>
    <name evidence="2" type="ORF">CM83_51599</name>
</gene>
<protein>
    <submittedName>
        <fullName evidence="2">S-adenosylmethionine:tRNA ribosyltransferase-isomerase</fullName>
    </submittedName>
</protein>
<name>A0A0A9YRZ9_LYGHE</name>
<organism evidence="2">
    <name type="scientific">Lygus hesperus</name>
    <name type="common">Western plant bug</name>
    <dbReference type="NCBI Taxonomy" id="30085"/>
    <lineage>
        <taxon>Eukaryota</taxon>
        <taxon>Metazoa</taxon>
        <taxon>Ecdysozoa</taxon>
        <taxon>Arthropoda</taxon>
        <taxon>Hexapoda</taxon>
        <taxon>Insecta</taxon>
        <taxon>Pterygota</taxon>
        <taxon>Neoptera</taxon>
        <taxon>Paraneoptera</taxon>
        <taxon>Hemiptera</taxon>
        <taxon>Heteroptera</taxon>
        <taxon>Panheteroptera</taxon>
        <taxon>Cimicomorpha</taxon>
        <taxon>Miridae</taxon>
        <taxon>Mirini</taxon>
        <taxon>Lygus</taxon>
    </lineage>
</organism>
<dbReference type="EMBL" id="GBHO01008635">
    <property type="protein sequence ID" value="JAG34969.1"/>
    <property type="molecule type" value="Transcribed_RNA"/>
</dbReference>
<evidence type="ECO:0000313" key="2">
    <source>
        <dbReference type="EMBL" id="JAG34969.1"/>
    </source>
</evidence>
<feature type="region of interest" description="Disordered" evidence="1">
    <location>
        <begin position="83"/>
        <end position="126"/>
    </location>
</feature>
<feature type="compositionally biased region" description="Basic and acidic residues" evidence="1">
    <location>
        <begin position="316"/>
        <end position="327"/>
    </location>
</feature>
<reference evidence="2" key="2">
    <citation type="submission" date="2014-07" db="EMBL/GenBank/DDBJ databases">
        <authorList>
            <person name="Hull J."/>
        </authorList>
    </citation>
    <scope>NUCLEOTIDE SEQUENCE</scope>
</reference>
<dbReference type="GO" id="GO:0016853">
    <property type="term" value="F:isomerase activity"/>
    <property type="evidence" value="ECO:0007669"/>
    <property type="project" value="UniProtKB-KW"/>
</dbReference>
<feature type="non-terminal residue" evidence="2">
    <location>
        <position position="488"/>
    </location>
</feature>
<evidence type="ECO:0000256" key="1">
    <source>
        <dbReference type="SAM" id="MobiDB-lite"/>
    </source>
</evidence>
<feature type="region of interest" description="Disordered" evidence="1">
    <location>
        <begin position="285"/>
        <end position="333"/>
    </location>
</feature>
<sequence>MLMYHIHAEDDHSEEKMESNAENSCTAMDVNAIPNQSPGESDEKLLFNNEDDIISDIDFTSDSPPHTAATLTCEDQPIFTSDLTSSSVSPIQRDIEPPDSVDVQLSGKVDSTGDATDTKESKKTNSQKLEEMNFKGFRTIGHQFCISRDITFPTRKRFIQMLNFLHKKDQLNEESLKIALEKEAQAAARGEVPFVRVGENEEKERAFLESFQGEQVNKYRDFAKQFCEEQQILLPKHSKLRTILKGLFDTNRLNEKILTSILIQYAKKNSNQVLNPDAVKHRSISSAMASSGAENTKSMQSNLGGTKTGQGSKTPQAREGDVLDKQRSQKNAMVLPCSKPDIKAKNMSFQKFQNFQDEGGLNLANKERTVPWLLANIAEKKRLLDELDRQNRTHTESGVSRKTIRLHLRHAQYLLKQKQKQPVLNEPSRQCGPPVSTVPSSNFSPMEGTSKQRWPKSDGFIPPRKNENNRFISPREIGNDRFIPPQGN</sequence>
<dbReference type="GO" id="GO:0016740">
    <property type="term" value="F:transferase activity"/>
    <property type="evidence" value="ECO:0007669"/>
    <property type="project" value="UniProtKB-KW"/>
</dbReference>
<feature type="region of interest" description="Disordered" evidence="1">
    <location>
        <begin position="1"/>
        <end position="22"/>
    </location>
</feature>
<feature type="region of interest" description="Disordered" evidence="1">
    <location>
        <begin position="418"/>
        <end position="488"/>
    </location>
</feature>